<dbReference type="Proteomes" id="UP000198656">
    <property type="component" value="Unassembled WGS sequence"/>
</dbReference>
<accession>A0A1G8FLY4</accession>
<sequence>MFENKSLFAILAQDGTEQITRIELTKDTQSDICELFSDSYNALVQNKSQIAFTGTYKPDKEEILSISNFEMQENIINAIKNPIGVTAFQPNLKKLPDIKTLFVGEKSISNQKGKKFTIAFQRFRRDQYISRKGINLYHDKDTFDRDKRYGITINDIVDCVYDDNFLIFDSYYFARQIFDLSEYYRVATNTDVETFINNPKIKIEDSSTFKLHADSWVRRKIALIDDSGIFNKFTVKQINDKAKSIGMTLSVKKGKLNLPSDKKELKNVLKFLDDEIYKGIFSDELLQTNSKRKAEI</sequence>
<dbReference type="AlphaFoldDB" id="A0A1G8FLY4"/>
<proteinExistence type="predicted"/>
<name>A0A1G8FLY4_9FIRM</name>
<reference evidence="2" key="1">
    <citation type="submission" date="2016-10" db="EMBL/GenBank/DDBJ databases">
        <authorList>
            <person name="Varghese N."/>
            <person name="Submissions S."/>
        </authorList>
    </citation>
    <scope>NUCLEOTIDE SEQUENCE [LARGE SCALE GENOMIC DNA]</scope>
    <source>
        <strain evidence="2">DSM 8344</strain>
    </source>
</reference>
<evidence type="ECO:0000313" key="2">
    <source>
        <dbReference type="Proteomes" id="UP000198656"/>
    </source>
</evidence>
<keyword evidence="2" id="KW-1185">Reference proteome</keyword>
<dbReference type="RefSeq" id="WP_092334647.1">
    <property type="nucleotide sequence ID" value="NZ_FNCP01000020.1"/>
</dbReference>
<evidence type="ECO:0000313" key="1">
    <source>
        <dbReference type="EMBL" id="SDH83183.1"/>
    </source>
</evidence>
<evidence type="ECO:0008006" key="3">
    <source>
        <dbReference type="Google" id="ProtNLM"/>
    </source>
</evidence>
<protein>
    <recommendedName>
        <fullName evidence="3">DUF4868 domain-containing protein</fullName>
    </recommendedName>
</protein>
<dbReference type="EMBL" id="FNCP01000020">
    <property type="protein sequence ID" value="SDH83183.1"/>
    <property type="molecule type" value="Genomic_DNA"/>
</dbReference>
<gene>
    <name evidence="1" type="ORF">SAMN05443529_12012</name>
</gene>
<dbReference type="OrthoDB" id="8899520at2"/>
<organism evidence="1 2">
    <name type="scientific">Desulfosporosinus hippei DSM 8344</name>
    <dbReference type="NCBI Taxonomy" id="1121419"/>
    <lineage>
        <taxon>Bacteria</taxon>
        <taxon>Bacillati</taxon>
        <taxon>Bacillota</taxon>
        <taxon>Clostridia</taxon>
        <taxon>Eubacteriales</taxon>
        <taxon>Desulfitobacteriaceae</taxon>
        <taxon>Desulfosporosinus</taxon>
    </lineage>
</organism>